<dbReference type="RefSeq" id="WP_094411568.1">
    <property type="nucleotide sequence ID" value="NZ_NOXV01000065.1"/>
</dbReference>
<evidence type="ECO:0000313" key="3">
    <source>
        <dbReference type="Proteomes" id="UP000216605"/>
    </source>
</evidence>
<gene>
    <name evidence="2" type="ORF">CHU92_00620</name>
</gene>
<protein>
    <recommendedName>
        <fullName evidence="4">Carboxypeptidase-like regulatory domain-containing protein</fullName>
    </recommendedName>
</protein>
<dbReference type="Gene3D" id="2.60.40.1120">
    <property type="entry name" value="Carboxypeptidase-like, regulatory domain"/>
    <property type="match status" value="1"/>
</dbReference>
<organism evidence="2 3">
    <name type="scientific">Flavobacterium cyanobacteriorum</name>
    <dbReference type="NCBI Taxonomy" id="2022802"/>
    <lineage>
        <taxon>Bacteria</taxon>
        <taxon>Pseudomonadati</taxon>
        <taxon>Bacteroidota</taxon>
        <taxon>Flavobacteriia</taxon>
        <taxon>Flavobacteriales</taxon>
        <taxon>Flavobacteriaceae</taxon>
        <taxon>Flavobacterium</taxon>
    </lineage>
</organism>
<keyword evidence="1" id="KW-0732">Signal</keyword>
<comment type="caution">
    <text evidence="2">The sequence shown here is derived from an EMBL/GenBank/DDBJ whole genome shotgun (WGS) entry which is preliminary data.</text>
</comment>
<dbReference type="InterPro" id="IPR008969">
    <property type="entry name" value="CarboxyPept-like_regulatory"/>
</dbReference>
<sequence>MIQRSLYLLVILISFCNAFCQNFTGRVIDSDTGEPLPHADVKINNTDNLVTNAEGYFTIIGENNRDNSTLAVSFLGYKSIVITVAELRESQSVVRLKPGTFELEVLTISNRANNADSIMASVKKNLQRNYNNKLKNLKNTLFYRKVNSFEPEKLDIVMTKSTGFGKKEIQETNKELKKFTDNIIQNPPVEYTDLLCTRYSGIKRIKDKPAIYPKFVAIKGTKLKNRNQAMSIDDIQYKVKDVAYKHLDSARFYRIKSGLFGTRDTVIGPKSKIKKNRLVKRNLESAEADISYFTSQNSFHKNSYLDFVHNTDLYEYSYNGAVQSGTGNEFIYVLRFRPKKKKAKYTGTLYISETDFAIVKADYKLAEGKTLGGVNLKFLLGVKQSENYCKGTIIFRKDPAENVYFIHYALMHTGEYMYINRPLKFLEITSGEKDVVAFDLKLT</sequence>
<evidence type="ECO:0008006" key="4">
    <source>
        <dbReference type="Google" id="ProtNLM"/>
    </source>
</evidence>
<dbReference type="Proteomes" id="UP000216605">
    <property type="component" value="Unassembled WGS sequence"/>
</dbReference>
<dbReference type="Pfam" id="PF13715">
    <property type="entry name" value="CarbopepD_reg_2"/>
    <property type="match status" value="1"/>
</dbReference>
<keyword evidence="3" id="KW-1185">Reference proteome</keyword>
<feature type="chain" id="PRO_5012061387" description="Carboxypeptidase-like regulatory domain-containing protein" evidence="1">
    <location>
        <begin position="21"/>
        <end position="443"/>
    </location>
</feature>
<feature type="signal peptide" evidence="1">
    <location>
        <begin position="1"/>
        <end position="20"/>
    </location>
</feature>
<accession>A0A256A4R3</accession>
<name>A0A256A4R3_9FLAO</name>
<dbReference type="SUPFAM" id="SSF49464">
    <property type="entry name" value="Carboxypeptidase regulatory domain-like"/>
    <property type="match status" value="1"/>
</dbReference>
<evidence type="ECO:0000313" key="2">
    <source>
        <dbReference type="EMBL" id="OYQ48639.1"/>
    </source>
</evidence>
<dbReference type="EMBL" id="NOXV01000065">
    <property type="protein sequence ID" value="OYQ48639.1"/>
    <property type="molecule type" value="Genomic_DNA"/>
</dbReference>
<proteinExistence type="predicted"/>
<dbReference type="OrthoDB" id="1433475at2"/>
<reference evidence="2 3" key="1">
    <citation type="submission" date="2017-07" db="EMBL/GenBank/DDBJ databases">
        <title>Flavobacterium cyanobacteriorum sp. nov., isolated from cyanobacterial aggregates in a eutrophic lake.</title>
        <authorList>
            <person name="Cai H."/>
        </authorList>
    </citation>
    <scope>NUCLEOTIDE SEQUENCE [LARGE SCALE GENOMIC DNA]</scope>
    <source>
        <strain evidence="2 3">TH021</strain>
    </source>
</reference>
<dbReference type="AlphaFoldDB" id="A0A256A4R3"/>
<evidence type="ECO:0000256" key="1">
    <source>
        <dbReference type="SAM" id="SignalP"/>
    </source>
</evidence>